<dbReference type="EMBL" id="JAMTCP010000081">
    <property type="protein sequence ID" value="MCP2262606.1"/>
    <property type="molecule type" value="Genomic_DNA"/>
</dbReference>
<gene>
    <name evidence="2" type="ORF">LX15_006346</name>
    <name evidence="3" type="ORF">LX15_006355</name>
</gene>
<feature type="region of interest" description="Disordered" evidence="1">
    <location>
        <begin position="218"/>
        <end position="267"/>
    </location>
</feature>
<dbReference type="Proteomes" id="UP001205311">
    <property type="component" value="Unassembled WGS sequence"/>
</dbReference>
<evidence type="ECO:0000313" key="3">
    <source>
        <dbReference type="EMBL" id="MCP2262614.1"/>
    </source>
</evidence>
<comment type="caution">
    <text evidence="2">The sequence shown here is derived from an EMBL/GenBank/DDBJ whole genome shotgun (WGS) entry which is preliminary data.</text>
</comment>
<name>A0ABT1I471_STRSD</name>
<organism evidence="2 4">
    <name type="scientific">Streptoalloteichus tenebrarius (strain ATCC 17920 / DSM 40477 / JCM 4838 / CBS 697.72 / NBRC 16177 / NCIMB 11028 / NRRL B-12390 / A12253. 1 / ISP 5477)</name>
    <name type="common">Streptomyces tenebrarius</name>
    <dbReference type="NCBI Taxonomy" id="1933"/>
    <lineage>
        <taxon>Bacteria</taxon>
        <taxon>Bacillati</taxon>
        <taxon>Actinomycetota</taxon>
        <taxon>Actinomycetes</taxon>
        <taxon>Pseudonocardiales</taxon>
        <taxon>Pseudonocardiaceae</taxon>
        <taxon>Streptoalloteichus</taxon>
    </lineage>
</organism>
<proteinExistence type="predicted"/>
<dbReference type="EMBL" id="JAMTCP010000082">
    <property type="protein sequence ID" value="MCP2262614.1"/>
    <property type="molecule type" value="Genomic_DNA"/>
</dbReference>
<reference evidence="2 4" key="1">
    <citation type="submission" date="2022-06" db="EMBL/GenBank/DDBJ databases">
        <title>Genomic Encyclopedia of Archaeal and Bacterial Type Strains, Phase II (KMG-II): from individual species to whole genera.</title>
        <authorList>
            <person name="Goeker M."/>
        </authorList>
    </citation>
    <scope>NUCLEOTIDE SEQUENCE [LARGE SCALE GENOMIC DNA]</scope>
    <source>
        <strain evidence="2 4">DSM 40477</strain>
    </source>
</reference>
<keyword evidence="4" id="KW-1185">Reference proteome</keyword>
<evidence type="ECO:0000256" key="1">
    <source>
        <dbReference type="SAM" id="MobiDB-lite"/>
    </source>
</evidence>
<evidence type="ECO:0000313" key="2">
    <source>
        <dbReference type="EMBL" id="MCP2262606.1"/>
    </source>
</evidence>
<sequence>MGAKSRGDRMDLGRLFFGFSPCSGVSRATFSLAGVRCRELGVGGKVLVVFSRTRGGPPPSSSVSESGLLGNRMENARPLRPRLLRVGLAVRPSAGHGGTREGPGPDGAVVLVLARPPRCRHREVNGGRTGPGASVRSCSGEEFAERGGVLVGGDERVDQHEPSAVAVAPRGPEAGASVDPLRPDLLADDEFAGAAQSADESPRGLVVLRGAHSPCPFSVMTARSPEQPGTRPGRCDRSAQGRLMASSRTPGGGHRGTAPRLLPTSGG</sequence>
<accession>A0ABT1I471</accession>
<evidence type="ECO:0000313" key="4">
    <source>
        <dbReference type="Proteomes" id="UP001205311"/>
    </source>
</evidence>
<protein>
    <submittedName>
        <fullName evidence="2">Uncharacterized protein</fullName>
    </submittedName>
</protein>